<dbReference type="RefSeq" id="WP_249477389.1">
    <property type="nucleotide sequence ID" value="NZ_CP097218.1"/>
</dbReference>
<keyword evidence="1" id="KW-1133">Transmembrane helix</keyword>
<keyword evidence="3" id="KW-1185">Reference proteome</keyword>
<gene>
    <name evidence="2" type="ORF">M4486_11880</name>
</gene>
<evidence type="ECO:0000313" key="2">
    <source>
        <dbReference type="EMBL" id="UQN28344.1"/>
    </source>
</evidence>
<keyword evidence="1" id="KW-0812">Transmembrane</keyword>
<feature type="transmembrane region" description="Helical" evidence="1">
    <location>
        <begin position="80"/>
        <end position="99"/>
    </location>
</feature>
<organism evidence="2 3">
    <name type="scientific">Brachybacterium kimchii</name>
    <dbReference type="NCBI Taxonomy" id="2942909"/>
    <lineage>
        <taxon>Bacteria</taxon>
        <taxon>Bacillati</taxon>
        <taxon>Actinomycetota</taxon>
        <taxon>Actinomycetes</taxon>
        <taxon>Micrococcales</taxon>
        <taxon>Dermabacteraceae</taxon>
        <taxon>Brachybacterium</taxon>
    </lineage>
</organism>
<keyword evidence="1" id="KW-0472">Membrane</keyword>
<accession>A0ABY4N2I4</accession>
<dbReference type="EMBL" id="CP097218">
    <property type="protein sequence ID" value="UQN28344.1"/>
    <property type="molecule type" value="Genomic_DNA"/>
</dbReference>
<feature type="transmembrane region" description="Helical" evidence="1">
    <location>
        <begin position="20"/>
        <end position="44"/>
    </location>
</feature>
<feature type="transmembrane region" description="Helical" evidence="1">
    <location>
        <begin position="105"/>
        <end position="126"/>
    </location>
</feature>
<sequence length="211" mass="21911">MTSAPAGEARGLLRFFVVPGALIATNWAALLGALTVIGLVPALAAATHTTGRLREHPDAAFRSTLSRALGTLRRDAPTSVLAVLVILATGFDALFVASLPSPSRVFVVGVLIPPAWATIAWISAYVQVASEAGSASWFEVAREAMGLCVSRPLRAALAPAAIIALSPLWLLAPLTIACGFSVPPMVVGALWGAWGAESREPRSSARPRVRG</sequence>
<evidence type="ECO:0000313" key="3">
    <source>
        <dbReference type="Proteomes" id="UP001055868"/>
    </source>
</evidence>
<reference evidence="2" key="1">
    <citation type="submission" date="2022-05" db="EMBL/GenBank/DDBJ databases">
        <title>Genomic analysis of Brachybacterium sp. CBA3104.</title>
        <authorList>
            <person name="Roh S.W."/>
            <person name="Kim Y.B."/>
            <person name="Kim Y."/>
        </authorList>
    </citation>
    <scope>NUCLEOTIDE SEQUENCE</scope>
    <source>
        <strain evidence="2">CBA3104</strain>
    </source>
</reference>
<feature type="transmembrane region" description="Helical" evidence="1">
    <location>
        <begin position="155"/>
        <end position="182"/>
    </location>
</feature>
<name>A0ABY4N2I4_9MICO</name>
<evidence type="ECO:0008006" key="4">
    <source>
        <dbReference type="Google" id="ProtNLM"/>
    </source>
</evidence>
<protein>
    <recommendedName>
        <fullName evidence="4">DUF624 domain-containing protein</fullName>
    </recommendedName>
</protein>
<proteinExistence type="predicted"/>
<dbReference type="Proteomes" id="UP001055868">
    <property type="component" value="Chromosome"/>
</dbReference>
<evidence type="ECO:0000256" key="1">
    <source>
        <dbReference type="SAM" id="Phobius"/>
    </source>
</evidence>